<reference evidence="2" key="1">
    <citation type="submission" date="2024-05" db="EMBL/GenBank/DDBJ databases">
        <title>The Natural Products Discovery Center: Release of the First 8490 Sequenced Strains for Exploring Actinobacteria Biosynthetic Diversity.</title>
        <authorList>
            <person name="Kalkreuter E."/>
            <person name="Kautsar S.A."/>
            <person name="Yang D."/>
            <person name="Bader C.D."/>
            <person name="Teijaro C.N."/>
            <person name="Fluegel L."/>
            <person name="Davis C.M."/>
            <person name="Simpson J.R."/>
            <person name="Lauterbach L."/>
            <person name="Steele A.D."/>
            <person name="Gui C."/>
            <person name="Meng S."/>
            <person name="Li G."/>
            <person name="Viehrig K."/>
            <person name="Ye F."/>
            <person name="Su P."/>
            <person name="Kiefer A.F."/>
            <person name="Nichols A."/>
            <person name="Cepeda A.J."/>
            <person name="Yan W."/>
            <person name="Fan B."/>
            <person name="Jiang Y."/>
            <person name="Adhikari A."/>
            <person name="Zheng C.-J."/>
            <person name="Schuster L."/>
            <person name="Cowan T.M."/>
            <person name="Smanski M.J."/>
            <person name="Chevrette M.G."/>
            <person name="de Carvalho L.P.S."/>
            <person name="Shen B."/>
        </authorList>
    </citation>
    <scope>NUCLEOTIDE SEQUENCE</scope>
    <source>
        <strain evidence="2">NPDC080035</strain>
    </source>
</reference>
<dbReference type="Gene3D" id="3.30.200.20">
    <property type="entry name" value="Phosphorylase Kinase, domain 1"/>
    <property type="match status" value="1"/>
</dbReference>
<proteinExistence type="predicted"/>
<dbReference type="SUPFAM" id="SSF56112">
    <property type="entry name" value="Protein kinase-like (PK-like)"/>
    <property type="match status" value="1"/>
</dbReference>
<feature type="domain" description="Aminoglycoside phosphotransferase" evidence="1">
    <location>
        <begin position="45"/>
        <end position="249"/>
    </location>
</feature>
<evidence type="ECO:0000259" key="1">
    <source>
        <dbReference type="Pfam" id="PF01636"/>
    </source>
</evidence>
<organism evidence="2">
    <name type="scientific">Leifsonia sp. NPDC080035</name>
    <dbReference type="NCBI Taxonomy" id="3143936"/>
    <lineage>
        <taxon>Bacteria</taxon>
        <taxon>Bacillati</taxon>
        <taxon>Actinomycetota</taxon>
        <taxon>Actinomycetes</taxon>
        <taxon>Micrococcales</taxon>
        <taxon>Microbacteriaceae</taxon>
        <taxon>Leifsonia</taxon>
    </lineage>
</organism>
<dbReference type="Pfam" id="PF01636">
    <property type="entry name" value="APH"/>
    <property type="match status" value="1"/>
</dbReference>
<dbReference type="InterPro" id="IPR011009">
    <property type="entry name" value="Kinase-like_dom_sf"/>
</dbReference>
<dbReference type="AlphaFoldDB" id="A0AAU7GGU0"/>
<evidence type="ECO:0000313" key="2">
    <source>
        <dbReference type="EMBL" id="XBM49193.1"/>
    </source>
</evidence>
<name>A0AAU7GGU0_9MICO</name>
<accession>A0AAU7GGU0</accession>
<dbReference type="InterPro" id="IPR002575">
    <property type="entry name" value="Aminoglycoside_PTrfase"/>
</dbReference>
<dbReference type="RefSeq" id="WP_348789112.1">
    <property type="nucleotide sequence ID" value="NZ_CP157390.1"/>
</dbReference>
<sequence>MTALRPPWEDLPAFVTDAVAVLLGSPVVAAVSQTSGFSPGHADRVVTASGRRAFVKAAPESLGAAADLYRAEAAALALLPPEVGAPELLGVVGEDGWVAIVTEEIDGTHPSEPPTREELVAILDEVAQAPAWADPDEVPHTEASLSVAFAVWPSLAVEHPDAVPEWTLPLAEEFDALAVAAAEETAGERVVHLDLRADNVLIDRTGRARLVDWAWASAGAPWIDALTMLIDARRLGSPDTDALLAEHPAFDGVTASTVDGALAGLAGLFLSGSLNPAPPRMPELRPFQAVEAHAAFAWLRDRRDARSVSRPA</sequence>
<protein>
    <submittedName>
        <fullName evidence="2">Phosphotransferase</fullName>
    </submittedName>
</protein>
<gene>
    <name evidence="2" type="ORF">AAME72_04865</name>
</gene>
<dbReference type="Gene3D" id="3.90.1200.10">
    <property type="match status" value="1"/>
</dbReference>
<dbReference type="EMBL" id="CP157390">
    <property type="protein sequence ID" value="XBM49193.1"/>
    <property type="molecule type" value="Genomic_DNA"/>
</dbReference>